<accession>A0ABS5JW89</accession>
<dbReference type="Gene3D" id="2.40.50.1020">
    <property type="entry name" value="LytTr DNA-binding domain"/>
    <property type="match status" value="1"/>
</dbReference>
<protein>
    <submittedName>
        <fullName evidence="2">LytTR family transcriptional regulator</fullName>
    </submittedName>
</protein>
<dbReference type="SMART" id="SM00850">
    <property type="entry name" value="LytTR"/>
    <property type="match status" value="1"/>
</dbReference>
<dbReference type="RefSeq" id="WP_212216414.1">
    <property type="nucleotide sequence ID" value="NZ_JAGUCO010000008.1"/>
</dbReference>
<keyword evidence="3" id="KW-1185">Reference proteome</keyword>
<dbReference type="EMBL" id="JAGUCO010000008">
    <property type="protein sequence ID" value="MBS2099171.1"/>
    <property type="molecule type" value="Genomic_DNA"/>
</dbReference>
<gene>
    <name evidence="2" type="ORF">KEM10_12840</name>
</gene>
<dbReference type="InterPro" id="IPR007492">
    <property type="entry name" value="LytTR_DNA-bd_dom"/>
</dbReference>
<evidence type="ECO:0000313" key="2">
    <source>
        <dbReference type="EMBL" id="MBS2099171.1"/>
    </source>
</evidence>
<evidence type="ECO:0000313" key="3">
    <source>
        <dbReference type="Proteomes" id="UP000708576"/>
    </source>
</evidence>
<dbReference type="Proteomes" id="UP000708576">
    <property type="component" value="Unassembled WGS sequence"/>
</dbReference>
<organism evidence="2 3">
    <name type="scientific">Carboxylicivirga linearis</name>
    <dbReference type="NCBI Taxonomy" id="1628157"/>
    <lineage>
        <taxon>Bacteria</taxon>
        <taxon>Pseudomonadati</taxon>
        <taxon>Bacteroidota</taxon>
        <taxon>Bacteroidia</taxon>
        <taxon>Marinilabiliales</taxon>
        <taxon>Marinilabiliaceae</taxon>
        <taxon>Carboxylicivirga</taxon>
    </lineage>
</organism>
<name>A0ABS5JW89_9BACT</name>
<sequence>MKILVPFKDQLLLINISDISCFYTSDKNTFIYLTNGQKYSYSKSLEQIATTLNPDQFNRANKQFIVSRERVKNITIWFDNRLLITLDTKVPERIFISKNKASEFKNWIVKK</sequence>
<evidence type="ECO:0000259" key="1">
    <source>
        <dbReference type="PROSITE" id="PS50930"/>
    </source>
</evidence>
<dbReference type="Pfam" id="PF04397">
    <property type="entry name" value="LytTR"/>
    <property type="match status" value="1"/>
</dbReference>
<proteinExistence type="predicted"/>
<dbReference type="PROSITE" id="PS50930">
    <property type="entry name" value="HTH_LYTTR"/>
    <property type="match status" value="1"/>
</dbReference>
<reference evidence="2 3" key="1">
    <citation type="journal article" date="2015" name="Int. J. Syst. Evol. Microbiol.">
        <title>Carboxylicivirga linearis sp. nov., isolated from a sea cucumber culture pond.</title>
        <authorList>
            <person name="Wang F.Q."/>
            <person name="Zhou Y.X."/>
            <person name="Lin X.Z."/>
            <person name="Chen G.J."/>
            <person name="Du Z.J."/>
        </authorList>
    </citation>
    <scope>NUCLEOTIDE SEQUENCE [LARGE SCALE GENOMIC DNA]</scope>
    <source>
        <strain evidence="2 3">FB218</strain>
    </source>
</reference>
<comment type="caution">
    <text evidence="2">The sequence shown here is derived from an EMBL/GenBank/DDBJ whole genome shotgun (WGS) entry which is preliminary data.</text>
</comment>
<feature type="domain" description="HTH LytTR-type" evidence="1">
    <location>
        <begin position="1"/>
        <end position="110"/>
    </location>
</feature>